<sequence>MTDYSIWVLEYAYVNQYPKSGVLYGAHNQGTIKLPYCYVVLKSDDRTIMVDVGYNFKEYGKTLADRFGVVNWRDPTTVLSEVGVSPEEVTDVIITHAHFDHFGNVEDFPNARFHIQESEFSKWLWALTLPKQFNWLQVAIDPADLLRASELAVNGRLNLVNGDLDGLFPGIDLFLASDSHTFGSQFVRVNNSDGQDPWILAGDLRYTFENLTGYTGDGMYVPVGLASGSQLNLLLASERMMSLVGHEERRVIPIHEERLKDHFPARETKEGLQIVEVALAPGHDSRV</sequence>
<evidence type="ECO:0000256" key="3">
    <source>
        <dbReference type="ARBA" id="ARBA00022723"/>
    </source>
</evidence>
<dbReference type="CDD" id="cd07729">
    <property type="entry name" value="AHL_lactonase_MBL-fold"/>
    <property type="match status" value="1"/>
</dbReference>
<dbReference type="Pfam" id="PF00753">
    <property type="entry name" value="Lactamase_B"/>
    <property type="match status" value="1"/>
</dbReference>
<evidence type="ECO:0000256" key="1">
    <source>
        <dbReference type="ARBA" id="ARBA00001947"/>
    </source>
</evidence>
<comment type="caution">
    <text evidence="7">The sequence shown here is derived from an EMBL/GenBank/DDBJ whole genome shotgun (WGS) entry which is preliminary data.</text>
</comment>
<evidence type="ECO:0000259" key="6">
    <source>
        <dbReference type="SMART" id="SM00849"/>
    </source>
</evidence>
<keyword evidence="4 7" id="KW-0378">Hydrolase</keyword>
<evidence type="ECO:0000313" key="8">
    <source>
        <dbReference type="Proteomes" id="UP000298154"/>
    </source>
</evidence>
<dbReference type="AlphaFoldDB" id="A0A4V3IT62"/>
<reference evidence="7 8" key="1">
    <citation type="submission" date="2019-03" db="EMBL/GenBank/DDBJ databases">
        <title>Genomics of glacier-inhabiting Cryobacterium strains.</title>
        <authorList>
            <person name="Liu Q."/>
            <person name="Xin Y.-H."/>
        </authorList>
    </citation>
    <scope>NUCLEOTIDE SEQUENCE [LARGE SCALE GENOMIC DNA]</scope>
    <source>
        <strain evidence="7 8">Sr36</strain>
    </source>
</reference>
<dbReference type="SUPFAM" id="SSF56281">
    <property type="entry name" value="Metallo-hydrolase/oxidoreductase"/>
    <property type="match status" value="1"/>
</dbReference>
<name>A0A4V3IT62_9MICO</name>
<dbReference type="InterPro" id="IPR051013">
    <property type="entry name" value="MBL_superfamily_lactonases"/>
</dbReference>
<evidence type="ECO:0000256" key="2">
    <source>
        <dbReference type="ARBA" id="ARBA00007749"/>
    </source>
</evidence>
<comment type="similarity">
    <text evidence="2">Belongs to the metallo-beta-lactamase superfamily.</text>
</comment>
<dbReference type="PANTHER" id="PTHR42978:SF2">
    <property type="entry name" value="102 KBASES UNSTABLE REGION: FROM 1 TO 119443"/>
    <property type="match status" value="1"/>
</dbReference>
<evidence type="ECO:0000256" key="5">
    <source>
        <dbReference type="ARBA" id="ARBA00022833"/>
    </source>
</evidence>
<evidence type="ECO:0000256" key="4">
    <source>
        <dbReference type="ARBA" id="ARBA00022801"/>
    </source>
</evidence>
<keyword evidence="5" id="KW-0862">Zinc</keyword>
<gene>
    <name evidence="7" type="ORF">E3T47_12200</name>
</gene>
<evidence type="ECO:0000313" key="7">
    <source>
        <dbReference type="EMBL" id="TFD64245.1"/>
    </source>
</evidence>
<dbReference type="PANTHER" id="PTHR42978">
    <property type="entry name" value="QUORUM-QUENCHING LACTONASE YTNP-RELATED-RELATED"/>
    <property type="match status" value="1"/>
</dbReference>
<proteinExistence type="inferred from homology"/>
<accession>A0A4V3IT62</accession>
<dbReference type="GO" id="GO:0046872">
    <property type="term" value="F:metal ion binding"/>
    <property type="evidence" value="ECO:0007669"/>
    <property type="project" value="UniProtKB-KW"/>
</dbReference>
<feature type="domain" description="Metallo-beta-lactamase" evidence="6">
    <location>
        <begin position="34"/>
        <end position="255"/>
    </location>
</feature>
<organism evidence="7 8">
    <name type="scientific">Cryobacterium ruanii</name>
    <dbReference type="NCBI Taxonomy" id="1259197"/>
    <lineage>
        <taxon>Bacteria</taxon>
        <taxon>Bacillati</taxon>
        <taxon>Actinomycetota</taxon>
        <taxon>Actinomycetes</taxon>
        <taxon>Micrococcales</taxon>
        <taxon>Microbacteriaceae</taxon>
        <taxon>Cryobacterium</taxon>
    </lineage>
</organism>
<dbReference type="OrthoDB" id="3196337at2"/>
<dbReference type="Proteomes" id="UP000298154">
    <property type="component" value="Unassembled WGS sequence"/>
</dbReference>
<keyword evidence="3" id="KW-0479">Metal-binding</keyword>
<dbReference type="InterPro" id="IPR036866">
    <property type="entry name" value="RibonucZ/Hydroxyglut_hydro"/>
</dbReference>
<dbReference type="Gene3D" id="3.60.15.10">
    <property type="entry name" value="Ribonuclease Z/Hydroxyacylglutathione hydrolase-like"/>
    <property type="match status" value="1"/>
</dbReference>
<dbReference type="RefSeq" id="WP_134556332.1">
    <property type="nucleotide sequence ID" value="NZ_SOHK01000017.1"/>
</dbReference>
<keyword evidence="8" id="KW-1185">Reference proteome</keyword>
<dbReference type="GO" id="GO:0016787">
    <property type="term" value="F:hydrolase activity"/>
    <property type="evidence" value="ECO:0007669"/>
    <property type="project" value="UniProtKB-KW"/>
</dbReference>
<dbReference type="SMART" id="SM00849">
    <property type="entry name" value="Lactamase_B"/>
    <property type="match status" value="1"/>
</dbReference>
<comment type="cofactor">
    <cofactor evidence="1">
        <name>Zn(2+)</name>
        <dbReference type="ChEBI" id="CHEBI:29105"/>
    </cofactor>
</comment>
<dbReference type="InterPro" id="IPR001279">
    <property type="entry name" value="Metallo-B-lactamas"/>
</dbReference>
<dbReference type="EMBL" id="SOHK01000017">
    <property type="protein sequence ID" value="TFD64245.1"/>
    <property type="molecule type" value="Genomic_DNA"/>
</dbReference>
<protein>
    <submittedName>
        <fullName evidence="7">MBL fold metallo-hydrolase</fullName>
    </submittedName>
</protein>